<dbReference type="PANTHER" id="PTHR15321">
    <property type="entry name" value="TUMOR SUPPRESSOR P53-BINDING PROTEIN 1"/>
    <property type="match status" value="1"/>
</dbReference>
<reference evidence="6" key="1">
    <citation type="submission" date="2023-07" db="EMBL/GenBank/DDBJ databases">
        <title>Chromosome-level genome assembly of Artemia franciscana.</title>
        <authorList>
            <person name="Jo E."/>
        </authorList>
    </citation>
    <scope>NUCLEOTIDE SEQUENCE</scope>
    <source>
        <tissue evidence="6">Whole body</tissue>
    </source>
</reference>
<dbReference type="InterPro" id="IPR047249">
    <property type="entry name" value="BRCT_p53bp1-like_rpt1"/>
</dbReference>
<feature type="compositionally biased region" description="Polar residues" evidence="4">
    <location>
        <begin position="316"/>
        <end position="328"/>
    </location>
</feature>
<dbReference type="EMBL" id="JAVRJZ010000019">
    <property type="protein sequence ID" value="KAK2707289.1"/>
    <property type="molecule type" value="Genomic_DNA"/>
</dbReference>
<gene>
    <name evidence="6" type="ORF">QYM36_015096</name>
</gene>
<proteinExistence type="predicted"/>
<dbReference type="PANTHER" id="PTHR15321:SF3">
    <property type="entry name" value="TP53-BINDING PROTEIN 1"/>
    <property type="match status" value="1"/>
</dbReference>
<feature type="compositionally biased region" description="Basic and acidic residues" evidence="4">
    <location>
        <begin position="1"/>
        <end position="10"/>
    </location>
</feature>
<feature type="region of interest" description="Disordered" evidence="4">
    <location>
        <begin position="316"/>
        <end position="405"/>
    </location>
</feature>
<dbReference type="GO" id="GO:0000077">
    <property type="term" value="P:DNA damage checkpoint signaling"/>
    <property type="evidence" value="ECO:0007669"/>
    <property type="project" value="TreeGrafter"/>
</dbReference>
<feature type="domain" description="BRCT" evidence="5">
    <location>
        <begin position="698"/>
        <end position="812"/>
    </location>
</feature>
<dbReference type="InterPro" id="IPR047252">
    <property type="entry name" value="TP53BP1-like"/>
</dbReference>
<feature type="compositionally biased region" description="Polar residues" evidence="4">
    <location>
        <begin position="376"/>
        <end position="387"/>
    </location>
</feature>
<name>A0AA88HHT2_ARTSF</name>
<organism evidence="6 7">
    <name type="scientific">Artemia franciscana</name>
    <name type="common">Brine shrimp</name>
    <name type="synonym">Artemia sanfranciscana</name>
    <dbReference type="NCBI Taxonomy" id="6661"/>
    <lineage>
        <taxon>Eukaryota</taxon>
        <taxon>Metazoa</taxon>
        <taxon>Ecdysozoa</taxon>
        <taxon>Arthropoda</taxon>
        <taxon>Crustacea</taxon>
        <taxon>Branchiopoda</taxon>
        <taxon>Anostraca</taxon>
        <taxon>Artemiidae</taxon>
        <taxon>Artemia</taxon>
    </lineage>
</organism>
<evidence type="ECO:0000256" key="1">
    <source>
        <dbReference type="ARBA" id="ARBA00004123"/>
    </source>
</evidence>
<dbReference type="Proteomes" id="UP001187531">
    <property type="component" value="Unassembled WGS sequence"/>
</dbReference>
<evidence type="ECO:0000256" key="2">
    <source>
        <dbReference type="ARBA" id="ARBA00022763"/>
    </source>
</evidence>
<dbReference type="GO" id="GO:0005634">
    <property type="term" value="C:nucleus"/>
    <property type="evidence" value="ECO:0007669"/>
    <property type="project" value="UniProtKB-SubCell"/>
</dbReference>
<comment type="caution">
    <text evidence="6">The sequence shown here is derived from an EMBL/GenBank/DDBJ whole genome shotgun (WGS) entry which is preliminary data.</text>
</comment>
<feature type="region of interest" description="Disordered" evidence="4">
    <location>
        <begin position="1"/>
        <end position="86"/>
    </location>
</feature>
<feature type="compositionally biased region" description="Basic and acidic residues" evidence="4">
    <location>
        <begin position="77"/>
        <end position="86"/>
    </location>
</feature>
<dbReference type="SUPFAM" id="SSF52113">
    <property type="entry name" value="BRCT domain"/>
    <property type="match status" value="1"/>
</dbReference>
<feature type="compositionally biased region" description="Basic and acidic residues" evidence="4">
    <location>
        <begin position="394"/>
        <end position="405"/>
    </location>
</feature>
<feature type="region of interest" description="Disordered" evidence="4">
    <location>
        <begin position="166"/>
        <end position="188"/>
    </location>
</feature>
<evidence type="ECO:0000259" key="5">
    <source>
        <dbReference type="PROSITE" id="PS50172"/>
    </source>
</evidence>
<evidence type="ECO:0000313" key="7">
    <source>
        <dbReference type="Proteomes" id="UP001187531"/>
    </source>
</evidence>
<dbReference type="InterPro" id="IPR036420">
    <property type="entry name" value="BRCT_dom_sf"/>
</dbReference>
<protein>
    <recommendedName>
        <fullName evidence="5">BRCT domain-containing protein</fullName>
    </recommendedName>
</protein>
<dbReference type="CDD" id="cd17745">
    <property type="entry name" value="BRCT_p53bp1_rpt1"/>
    <property type="match status" value="1"/>
</dbReference>
<feature type="non-terminal residue" evidence="6">
    <location>
        <position position="1"/>
    </location>
</feature>
<comment type="subcellular location">
    <subcellularLocation>
        <location evidence="1">Nucleus</location>
    </subcellularLocation>
</comment>
<dbReference type="GO" id="GO:0042393">
    <property type="term" value="F:histone binding"/>
    <property type="evidence" value="ECO:0007669"/>
    <property type="project" value="TreeGrafter"/>
</dbReference>
<feature type="compositionally biased region" description="Polar residues" evidence="4">
    <location>
        <begin position="11"/>
        <end position="28"/>
    </location>
</feature>
<evidence type="ECO:0000256" key="4">
    <source>
        <dbReference type="SAM" id="MobiDB-lite"/>
    </source>
</evidence>
<keyword evidence="7" id="KW-1185">Reference proteome</keyword>
<dbReference type="GO" id="GO:0045944">
    <property type="term" value="P:positive regulation of transcription by RNA polymerase II"/>
    <property type="evidence" value="ECO:0007669"/>
    <property type="project" value="TreeGrafter"/>
</dbReference>
<keyword evidence="2" id="KW-0227">DNA damage</keyword>
<sequence length="1229" mass="138531">NGVSPEKLDDSSSQGSTAVLESSSSQDTPPVIRGPSLLESYSPKKKPEATRKPLNSIVPANDKLENSRAQVSMTDKLNMDELSKNDSSESFCDELREIVCGKPEKRELSSFDLCVSQAVPYESPEIVMTQDYNVDDKEDFTNKISDEGQHISADSSLNISEDKHVTSSFSTPDMQAQHHSTPHQSSELCDKENGLINSQDSNLEEHSFYFTHSSVTANKKDGSLHIQFIGEKKSDIQKCVSFLGSQVGIFLDNLIEKSSFHCPYSADISSSSKSKSSGSGNELLRAAISNSSKQFPNEANVNIPCLQLANSITSSEDSPFKQDQSTQVAFKDTPKSARKRTKSGCRRSSKNARSLSVIDENKDEDNIRGTKRKLETGSSSIPLQGAQSWEEEGGEKRVEDQIRKDDEFQSASYDFDTPLEIEDGRRQMSSKVGKNFNKAATPSKKHLKTAESLCLIKEEDAAETLGTKVASSDVIRISDEEFSVKANNSFQKVLSKSVELKPNLDVYSQYGRFYYPAKLGQHTKADKWEVNFLDGIKIEVGHVRVIPVQYIPKGTLVYCECHDARMKLPGIIVGYKSNGEVDYIVELDNGDVRIVPRMKVILSTEQMKLLLSEAPEIRTPCLDLDNVICGKRKRVQRMELQSPSTKCRAKKDAVLDGTESEVDRGVATPRRSAKKLIMEDIDKPQQKESKLLQPRISTPKQIFEGYGFLLTKKEVLSDIDDDMSDTERTFIMVDFNKTELRMMIQDRGGVVFDDFMSSQLHPKLQILVISNRACRTEKFVYALAAGFPPVHNAWVTDSIRRDSILAYTQYLLPSAIFESEIIEWKPRWKTLNGKKILIASDDVNFVQFWCSVLVVAGASKVTHFDKFLAVSPLEYDFIFGKMPEEQEESDKKLISILKNLMPNLPGRFETVQRDILSKGQIIQPFKGTCSKGTLFKRSKGHITQRDAFKGLIIQRDAFKGLHYAKKHIIKGTCSTGHIVQRDKETFHQRGTLFKHSKGRIQRGTLFKGSKGNMIKGAKLFKWKHYLRDVFKAEHYLTVQRDAFKGSNYLKGRVVKGTRSKVHIINETRSKERIILTFRDAIEEAHYSNVQRDAFKTAYSSNVQRDILSKGRVQKGHIIQALKGYVVKGTRSKRHIIQMSKGKRSKRHIIQTFKGTHYQRDAFKGSHYSKRYITKGTRLKGHIIQTFKGTCMEGHIIQTAKGHIIKETRSKGHIIQTIRDPSKGAHNSNV</sequence>
<dbReference type="PROSITE" id="PS50172">
    <property type="entry name" value="BRCT"/>
    <property type="match status" value="1"/>
</dbReference>
<evidence type="ECO:0000313" key="6">
    <source>
        <dbReference type="EMBL" id="KAK2707289.1"/>
    </source>
</evidence>
<dbReference type="Gene3D" id="3.40.50.10190">
    <property type="entry name" value="BRCT domain"/>
    <property type="match status" value="2"/>
</dbReference>
<dbReference type="InterPro" id="IPR001357">
    <property type="entry name" value="BRCT_dom"/>
</dbReference>
<feature type="compositionally biased region" description="Basic residues" evidence="4">
    <location>
        <begin position="336"/>
        <end position="350"/>
    </location>
</feature>
<accession>A0AA88HHT2</accession>
<feature type="compositionally biased region" description="Polar residues" evidence="4">
    <location>
        <begin position="166"/>
        <end position="187"/>
    </location>
</feature>
<keyword evidence="3" id="KW-0539">Nucleus</keyword>
<dbReference type="AlphaFoldDB" id="A0AA88HHT2"/>
<evidence type="ECO:0000256" key="3">
    <source>
        <dbReference type="ARBA" id="ARBA00023242"/>
    </source>
</evidence>
<feature type="compositionally biased region" description="Basic and acidic residues" evidence="4">
    <location>
        <begin position="364"/>
        <end position="375"/>
    </location>
</feature>